<evidence type="ECO:0000256" key="6">
    <source>
        <dbReference type="ARBA" id="ARBA00022932"/>
    </source>
</evidence>
<dbReference type="InterPro" id="IPR043502">
    <property type="entry name" value="DNA/RNA_pol_sf"/>
</dbReference>
<keyword evidence="7" id="KW-0238">DNA-binding</keyword>
<dbReference type="EC" id="2.7.7.7" evidence="2"/>
<dbReference type="InterPro" id="IPR023211">
    <property type="entry name" value="DNA_pol_palm_dom_sf"/>
</dbReference>
<dbReference type="AlphaFoldDB" id="A0A7U1BF90"/>
<evidence type="ECO:0000256" key="7">
    <source>
        <dbReference type="ARBA" id="ARBA00023125"/>
    </source>
</evidence>
<keyword evidence="9" id="KW-0732">Signal</keyword>
<dbReference type="InterPro" id="IPR004868">
    <property type="entry name" value="DNA-dir_DNA_pol_B_mt/vir"/>
</dbReference>
<dbReference type="RefSeq" id="YP_010119227.1">
    <property type="nucleotide sequence ID" value="NC_056147.1"/>
</dbReference>
<dbReference type="InterPro" id="IPR017964">
    <property type="entry name" value="DNA-dir_DNA_pol_B_CS"/>
</dbReference>
<keyword evidence="3" id="KW-0808">Transferase</keyword>
<organism evidence="11">
    <name type="scientific">Erysiphe pisi</name>
    <name type="common">Pea powdery mildew</name>
    <dbReference type="NCBI Taxonomy" id="36044"/>
    <lineage>
        <taxon>Eukaryota</taxon>
        <taxon>Fungi</taxon>
        <taxon>Dikarya</taxon>
        <taxon>Ascomycota</taxon>
        <taxon>Pezizomycotina</taxon>
        <taxon>Leotiomycetes</taxon>
        <taxon>Erysiphales</taxon>
        <taxon>Erysiphaceae</taxon>
        <taxon>Erysiphe</taxon>
    </lineage>
</organism>
<proteinExistence type="inferred from homology"/>
<evidence type="ECO:0000256" key="4">
    <source>
        <dbReference type="ARBA" id="ARBA00022695"/>
    </source>
</evidence>
<dbReference type="PANTHER" id="PTHR33568">
    <property type="entry name" value="DNA POLYMERASE"/>
    <property type="match status" value="1"/>
</dbReference>
<evidence type="ECO:0000256" key="1">
    <source>
        <dbReference type="ARBA" id="ARBA00005755"/>
    </source>
</evidence>
<dbReference type="Gene3D" id="1.10.287.690">
    <property type="entry name" value="Helix hairpin bin"/>
    <property type="match status" value="1"/>
</dbReference>
<dbReference type="PROSITE" id="PS00116">
    <property type="entry name" value="DNA_POLYMERASE_B"/>
    <property type="match status" value="1"/>
</dbReference>
<keyword evidence="5" id="KW-0235">DNA replication</keyword>
<dbReference type="GO" id="GO:0003887">
    <property type="term" value="F:DNA-directed DNA polymerase activity"/>
    <property type="evidence" value="ECO:0007669"/>
    <property type="project" value="UniProtKB-KW"/>
</dbReference>
<keyword evidence="11" id="KW-0496">Mitochondrion</keyword>
<protein>
    <recommendedName>
        <fullName evidence="2">DNA-directed DNA polymerase</fullName>
        <ecNumber evidence="2">2.7.7.7</ecNumber>
    </recommendedName>
</protein>
<comment type="similarity">
    <text evidence="1">Belongs to the DNA polymerase type-B family.</text>
</comment>
<keyword evidence="6" id="KW-0239">DNA-directed DNA polymerase</keyword>
<keyword evidence="4" id="KW-0548">Nucleotidyltransferase</keyword>
<dbReference type="GO" id="GO:0006260">
    <property type="term" value="P:DNA replication"/>
    <property type="evidence" value="ECO:0007669"/>
    <property type="project" value="UniProtKB-KW"/>
</dbReference>
<evidence type="ECO:0000256" key="3">
    <source>
        <dbReference type="ARBA" id="ARBA00022679"/>
    </source>
</evidence>
<sequence length="424" mass="49579">MFRKIYSLISLWLLKLYKGIKPAIEFYKDGVDRKLYDLIPCDYWDAEKTTIDYLTKDLISLYQVIRKFSGNLWLNHKIHLSTSRTISSLAFKIYLSSNRFYKNNIPLIRDKTVYDDIRKSYFGGITEVYKPEGKDLYYYDVNSLYPYAALNPMAGCIASYDNNINTRIDKDSDLFGFFYCEIQTSNLYYGLLPYHSDGIIMPNGAWRWWYFSEELKFAALHGYSITVIKGYYFNQEIDVFKEYVNHFYKIKSTTKNMVEKQVSKSLLNNLIGRFGLNIHKTYTELLSTESFKDLLMTKKVLNFNAIGELYLVNYMNKIDRKICQESGVDYRNTLINDIKDKKIQEECFDDVSIAIASAVNSYARIFMNKVKLALLKRGGSVYYTDTDSLVTDIPLEPELVGNELGQFKLEYRVAKAYFVSNKTF</sequence>
<dbReference type="GO" id="GO:0000166">
    <property type="term" value="F:nucleotide binding"/>
    <property type="evidence" value="ECO:0007669"/>
    <property type="project" value="InterPro"/>
</dbReference>
<dbReference type="Gene3D" id="3.90.1600.10">
    <property type="entry name" value="Palm domain of DNA polymerase"/>
    <property type="match status" value="2"/>
</dbReference>
<dbReference type="Pfam" id="PF03175">
    <property type="entry name" value="DNA_pol_B_2"/>
    <property type="match status" value="1"/>
</dbReference>
<accession>A0A7U1BF90</accession>
<feature type="domain" description="DNA-directed DNA polymerase family B mitochondria/virus" evidence="10">
    <location>
        <begin position="43"/>
        <end position="340"/>
    </location>
</feature>
<evidence type="ECO:0000313" key="11">
    <source>
        <dbReference type="EMBL" id="QQY98238.1"/>
    </source>
</evidence>
<evidence type="ECO:0000256" key="8">
    <source>
        <dbReference type="ARBA" id="ARBA00049244"/>
    </source>
</evidence>
<dbReference type="PANTHER" id="PTHR33568:SF3">
    <property type="entry name" value="DNA-DIRECTED DNA POLYMERASE"/>
    <property type="match status" value="1"/>
</dbReference>
<dbReference type="GO" id="GO:0003677">
    <property type="term" value="F:DNA binding"/>
    <property type="evidence" value="ECO:0007669"/>
    <property type="project" value="UniProtKB-KW"/>
</dbReference>
<evidence type="ECO:0000259" key="10">
    <source>
        <dbReference type="Pfam" id="PF03175"/>
    </source>
</evidence>
<geneLocation type="mitochondrion" evidence="11"/>
<evidence type="ECO:0000256" key="9">
    <source>
        <dbReference type="SAM" id="SignalP"/>
    </source>
</evidence>
<feature type="signal peptide" evidence="9">
    <location>
        <begin position="1"/>
        <end position="19"/>
    </location>
</feature>
<dbReference type="SUPFAM" id="SSF56672">
    <property type="entry name" value="DNA/RNA polymerases"/>
    <property type="match status" value="1"/>
</dbReference>
<name>A0A7U1BF90_ERYPI</name>
<evidence type="ECO:0000256" key="2">
    <source>
        <dbReference type="ARBA" id="ARBA00012417"/>
    </source>
</evidence>
<evidence type="ECO:0000256" key="5">
    <source>
        <dbReference type="ARBA" id="ARBA00022705"/>
    </source>
</evidence>
<gene>
    <name evidence="11" type="primary">dpo</name>
</gene>
<feature type="chain" id="PRO_5031245103" description="DNA-directed DNA polymerase" evidence="9">
    <location>
        <begin position="20"/>
        <end position="424"/>
    </location>
</feature>
<dbReference type="EMBL" id="MT880589">
    <property type="protein sequence ID" value="QQY98238.1"/>
    <property type="molecule type" value="Genomic_DNA"/>
</dbReference>
<dbReference type="GeneID" id="65320277"/>
<comment type="catalytic activity">
    <reaction evidence="8">
        <text>DNA(n) + a 2'-deoxyribonucleoside 5'-triphosphate = DNA(n+1) + diphosphate</text>
        <dbReference type="Rhea" id="RHEA:22508"/>
        <dbReference type="Rhea" id="RHEA-COMP:17339"/>
        <dbReference type="Rhea" id="RHEA-COMP:17340"/>
        <dbReference type="ChEBI" id="CHEBI:33019"/>
        <dbReference type="ChEBI" id="CHEBI:61560"/>
        <dbReference type="ChEBI" id="CHEBI:173112"/>
        <dbReference type="EC" id="2.7.7.7"/>
    </reaction>
</comment>
<reference evidence="11" key="1">
    <citation type="submission" date="2020-08" db="EMBL/GenBank/DDBJ databases">
        <title>Mitochondrial genome sequences of powdery mildew pathogens.</title>
        <authorList>
            <person name="Zaccaron A."/>
            <person name="Stergiopoulos I."/>
        </authorList>
    </citation>
    <scope>NUCLEOTIDE SEQUENCE</scope>
    <source>
        <strain evidence="11">Palampur-1</strain>
    </source>
</reference>